<evidence type="ECO:0008006" key="3">
    <source>
        <dbReference type="Google" id="ProtNLM"/>
    </source>
</evidence>
<sequence>MDYLKKDLLTIHPTAKDYHHMWKRECETASILIAEEKEYNKQRYDKTHKEKYFREWDQVLVFTLNFNKLKGPNKMRDSFVGLFTIIRLMGKNAVEVRLTEEFSRKHPVLPVSLVKPYHQTGEDEFHSRNIRKTPENIVEVEDCPGIVKNIMNARKIRLNGKGHIQYFVRFNNQAADKDTWLEEDAIPDGDIHLRIFRASRRAD</sequence>
<keyword evidence="2" id="KW-1185">Reference proteome</keyword>
<dbReference type="InterPro" id="IPR016197">
    <property type="entry name" value="Chromo-like_dom_sf"/>
</dbReference>
<dbReference type="EMBL" id="AVOT02007562">
    <property type="protein sequence ID" value="MBW0484160.1"/>
    <property type="molecule type" value="Genomic_DNA"/>
</dbReference>
<reference evidence="1" key="1">
    <citation type="submission" date="2021-03" db="EMBL/GenBank/DDBJ databases">
        <title>Draft genome sequence of rust myrtle Austropuccinia psidii MF-1, a brazilian biotype.</title>
        <authorList>
            <person name="Quecine M.C."/>
            <person name="Pachon D.M.R."/>
            <person name="Bonatelli M.L."/>
            <person name="Correr F.H."/>
            <person name="Franceschini L.M."/>
            <person name="Leite T.F."/>
            <person name="Margarido G.R.A."/>
            <person name="Almeida C.A."/>
            <person name="Ferrarezi J.A."/>
            <person name="Labate C.A."/>
        </authorList>
    </citation>
    <scope>NUCLEOTIDE SEQUENCE</scope>
    <source>
        <strain evidence="1">MF-1</strain>
    </source>
</reference>
<dbReference type="AlphaFoldDB" id="A0A9Q3CJF1"/>
<comment type="caution">
    <text evidence="1">The sequence shown here is derived from an EMBL/GenBank/DDBJ whole genome shotgun (WGS) entry which is preliminary data.</text>
</comment>
<organism evidence="1 2">
    <name type="scientific">Austropuccinia psidii MF-1</name>
    <dbReference type="NCBI Taxonomy" id="1389203"/>
    <lineage>
        <taxon>Eukaryota</taxon>
        <taxon>Fungi</taxon>
        <taxon>Dikarya</taxon>
        <taxon>Basidiomycota</taxon>
        <taxon>Pucciniomycotina</taxon>
        <taxon>Pucciniomycetes</taxon>
        <taxon>Pucciniales</taxon>
        <taxon>Sphaerophragmiaceae</taxon>
        <taxon>Austropuccinia</taxon>
    </lineage>
</organism>
<dbReference type="SUPFAM" id="SSF54160">
    <property type="entry name" value="Chromo domain-like"/>
    <property type="match status" value="1"/>
</dbReference>
<name>A0A9Q3CJF1_9BASI</name>
<evidence type="ECO:0000313" key="2">
    <source>
        <dbReference type="Proteomes" id="UP000765509"/>
    </source>
</evidence>
<protein>
    <recommendedName>
        <fullName evidence="3">Chromo domain-containing protein</fullName>
    </recommendedName>
</protein>
<gene>
    <name evidence="1" type="ORF">O181_023875</name>
</gene>
<proteinExistence type="predicted"/>
<dbReference type="Proteomes" id="UP000765509">
    <property type="component" value="Unassembled WGS sequence"/>
</dbReference>
<accession>A0A9Q3CJF1</accession>
<evidence type="ECO:0000313" key="1">
    <source>
        <dbReference type="EMBL" id="MBW0484160.1"/>
    </source>
</evidence>